<feature type="non-terminal residue" evidence="1">
    <location>
        <position position="1"/>
    </location>
</feature>
<evidence type="ECO:0000313" key="2">
    <source>
        <dbReference type="Proteomes" id="UP000189670"/>
    </source>
</evidence>
<proteinExistence type="predicted"/>
<dbReference type="Proteomes" id="UP000189670">
    <property type="component" value="Unassembled WGS sequence"/>
</dbReference>
<organism evidence="1 2">
    <name type="scientific">Candidatus Magnetoglobus multicellularis str. Araruama</name>
    <dbReference type="NCBI Taxonomy" id="890399"/>
    <lineage>
        <taxon>Bacteria</taxon>
        <taxon>Pseudomonadati</taxon>
        <taxon>Thermodesulfobacteriota</taxon>
        <taxon>Desulfobacteria</taxon>
        <taxon>Desulfobacterales</taxon>
        <taxon>Desulfobacteraceae</taxon>
        <taxon>Candidatus Magnetoglobus</taxon>
    </lineage>
</organism>
<sequence length="114" mass="12608">ESQNLQIEITNAGPGLIYRYLIDDHSNTIPNSTSALLNTPSYVFVNQQPGTHYLHIQVFDELGATGKPIHFRYNIYDSDEPKPAPLPVVTKLNVDPTSVTKDGTISIEGTIEIK</sequence>
<dbReference type="EMBL" id="ATBP01003591">
    <property type="protein sequence ID" value="ETR64826.1"/>
    <property type="molecule type" value="Genomic_DNA"/>
</dbReference>
<protein>
    <submittedName>
        <fullName evidence="1">Uncharacterized protein</fullName>
    </submittedName>
</protein>
<name>A0A1V1NQP5_9BACT</name>
<accession>A0A1V1NQP5</accession>
<gene>
    <name evidence="1" type="ORF">OMM_15286</name>
</gene>
<dbReference type="AlphaFoldDB" id="A0A1V1NQP5"/>
<reference evidence="2" key="1">
    <citation type="submission" date="2012-11" db="EMBL/GenBank/DDBJ databases">
        <authorList>
            <person name="Lucero-Rivera Y.E."/>
            <person name="Tovar-Ramirez D."/>
        </authorList>
    </citation>
    <scope>NUCLEOTIDE SEQUENCE [LARGE SCALE GENOMIC DNA]</scope>
    <source>
        <strain evidence="2">Araruama</strain>
    </source>
</reference>
<comment type="caution">
    <text evidence="1">The sequence shown here is derived from an EMBL/GenBank/DDBJ whole genome shotgun (WGS) entry which is preliminary data.</text>
</comment>
<evidence type="ECO:0000313" key="1">
    <source>
        <dbReference type="EMBL" id="ETR64826.1"/>
    </source>
</evidence>